<dbReference type="Gene3D" id="3.20.130.10">
    <property type="entry name" value="Fe-S hydro-lyase, tartrate dehydratase beta-type, catalytic domain"/>
    <property type="match status" value="1"/>
</dbReference>
<dbReference type="PANTHER" id="PTHR43351">
    <property type="entry name" value="L(+)-TARTRATE DEHYDRATASE SUBUNIT BETA"/>
    <property type="match status" value="1"/>
</dbReference>
<dbReference type="EMBL" id="VSSQ01001114">
    <property type="protein sequence ID" value="MPM05242.1"/>
    <property type="molecule type" value="Genomic_DNA"/>
</dbReference>
<evidence type="ECO:0000259" key="3">
    <source>
        <dbReference type="Pfam" id="PF05683"/>
    </source>
</evidence>
<name>A0A644WNA4_9ZZZZ</name>
<sequence length="187" mass="20156">MEKCRRLNAPFLEKEASNLRAGDEILLSGVIYTARDAAHKRMSEALARNEKLKVDLSGAVIFYAGPAPARPGEPMGSIGPTTSYRMDPYTPLLLELGVKGMIGKGERSEDVVSSMKKNGAVYLGATGGIAALLARTIVASRVLDYEDLGPEALRELEVRDMPLVVLIDSLGNSMYREGPAKYGKNGK</sequence>
<keyword evidence="2 4" id="KW-0456">Lyase</keyword>
<evidence type="ECO:0000256" key="1">
    <source>
        <dbReference type="ARBA" id="ARBA00008876"/>
    </source>
</evidence>
<dbReference type="InterPro" id="IPR036660">
    <property type="entry name" value="Fe-S_hydroAse_TtdB_cat_sf"/>
</dbReference>
<protein>
    <submittedName>
        <fullName evidence="4">Fumarate hydratase class I, anaerobic</fullName>
        <ecNumber evidence="4">4.2.1.2</ecNumber>
    </submittedName>
</protein>
<accession>A0A644WNA4</accession>
<gene>
    <name evidence="4" type="primary">fumB_8</name>
    <name evidence="4" type="ORF">SDC9_51530</name>
</gene>
<feature type="domain" description="Fe-S hydro-lyase tartrate dehydratase beta-type catalytic" evidence="3">
    <location>
        <begin position="7"/>
        <end position="177"/>
    </location>
</feature>
<dbReference type="NCBIfam" id="TIGR00723">
    <property type="entry name" value="ttdB_fumA_fumB"/>
    <property type="match status" value="1"/>
</dbReference>
<dbReference type="SUPFAM" id="SSF117457">
    <property type="entry name" value="FumA C-terminal domain-like"/>
    <property type="match status" value="1"/>
</dbReference>
<evidence type="ECO:0000313" key="4">
    <source>
        <dbReference type="EMBL" id="MPM05242.1"/>
    </source>
</evidence>
<evidence type="ECO:0000256" key="2">
    <source>
        <dbReference type="ARBA" id="ARBA00023239"/>
    </source>
</evidence>
<dbReference type="Pfam" id="PF05683">
    <property type="entry name" value="Fumerase_C"/>
    <property type="match status" value="1"/>
</dbReference>
<dbReference type="GO" id="GO:0004333">
    <property type="term" value="F:fumarate hydratase activity"/>
    <property type="evidence" value="ECO:0007669"/>
    <property type="project" value="UniProtKB-EC"/>
</dbReference>
<comment type="caution">
    <text evidence="4">The sequence shown here is derived from an EMBL/GenBank/DDBJ whole genome shotgun (WGS) entry which is preliminary data.</text>
</comment>
<dbReference type="NCBIfam" id="NF005310">
    <property type="entry name" value="PRK06842.1"/>
    <property type="match status" value="1"/>
</dbReference>
<dbReference type="PANTHER" id="PTHR43351:SF2">
    <property type="entry name" value="L(+)-TARTRATE DEHYDRATASE SUBUNIT BETA-RELATED"/>
    <property type="match status" value="1"/>
</dbReference>
<proteinExistence type="inferred from homology"/>
<dbReference type="EC" id="4.2.1.2" evidence="4"/>
<organism evidence="4">
    <name type="scientific">bioreactor metagenome</name>
    <dbReference type="NCBI Taxonomy" id="1076179"/>
    <lineage>
        <taxon>unclassified sequences</taxon>
        <taxon>metagenomes</taxon>
        <taxon>ecological metagenomes</taxon>
    </lineage>
</organism>
<dbReference type="InterPro" id="IPR004647">
    <property type="entry name" value="Fe-S_hydro-lyase_TtdB-typ_cat"/>
</dbReference>
<reference evidence="4" key="1">
    <citation type="submission" date="2019-08" db="EMBL/GenBank/DDBJ databases">
        <authorList>
            <person name="Kucharzyk K."/>
            <person name="Murdoch R.W."/>
            <person name="Higgins S."/>
            <person name="Loffler F."/>
        </authorList>
    </citation>
    <scope>NUCLEOTIDE SEQUENCE</scope>
</reference>
<comment type="similarity">
    <text evidence="1">Belongs to the class-I fumarase family.</text>
</comment>
<dbReference type="AlphaFoldDB" id="A0A644WNA4"/>